<proteinExistence type="predicted"/>
<dbReference type="Proteomes" id="UP000199093">
    <property type="component" value="Unassembled WGS sequence"/>
</dbReference>
<evidence type="ECO:0000313" key="2">
    <source>
        <dbReference type="EMBL" id="SDJ27633.1"/>
    </source>
</evidence>
<dbReference type="EMBL" id="FNEJ01000024">
    <property type="protein sequence ID" value="SDJ27633.1"/>
    <property type="molecule type" value="Genomic_DNA"/>
</dbReference>
<evidence type="ECO:0000313" key="3">
    <source>
        <dbReference type="Proteomes" id="UP000199093"/>
    </source>
</evidence>
<reference evidence="2 3" key="1">
    <citation type="submission" date="2016-10" db="EMBL/GenBank/DDBJ databases">
        <authorList>
            <person name="de Groot N.N."/>
        </authorList>
    </citation>
    <scope>NUCLEOTIDE SEQUENCE [LARGE SCALE GENOMIC DNA]</scope>
    <source>
        <strain evidence="2 3">DSM 26424</strain>
    </source>
</reference>
<sequence>MRGTALLLAALFLSEAVSAAQALEGCAVPVAGASAGGVVRTQSLEGGPDILIHDAGGAPLVLRGDRLVRWPWLGSSNAQARVTNTADGRHFLILPQQGGSRVLTRAAETGRYTVLLDTPYAPLWVDPVTARIFAHDGARLLEWDSSGWTASPLALRADGLPGAYAADFGPVRYLTALRAWMALQDGALWLRHDGAADWERISTVQTWRETLPEDVVPRVYHDQDSGLAVLQIDVAVLVFDMSGPRPEFLSQYMVQDHGVAQAGQGRVLIELMAPGLDAGWFESAPALRMVTRDGAWPVPGGPAEAQPNPDRDPNILPVPARYTLRPLGAGVMIRRGSRMALFDGRTLIGMPGLGETFPDAMPEVLQTGAGIFLVGGGVWRWQGADAAEPVIAPDGSQPQHLMAADDLLVFQGEESVWLSEDGQALLPVPVPEGDVSLLAPVPDRAAVLAEIGGAPHLLRRCGGRD</sequence>
<protein>
    <submittedName>
        <fullName evidence="2">Uncharacterized protein</fullName>
    </submittedName>
</protein>
<feature type="signal peptide" evidence="1">
    <location>
        <begin position="1"/>
        <end position="19"/>
    </location>
</feature>
<organism evidence="2 3">
    <name type="scientific">Salipiger marinus</name>
    <dbReference type="NCBI Taxonomy" id="555512"/>
    <lineage>
        <taxon>Bacteria</taxon>
        <taxon>Pseudomonadati</taxon>
        <taxon>Pseudomonadota</taxon>
        <taxon>Alphaproteobacteria</taxon>
        <taxon>Rhodobacterales</taxon>
        <taxon>Roseobacteraceae</taxon>
        <taxon>Salipiger</taxon>
    </lineage>
</organism>
<gene>
    <name evidence="2" type="ORF">SAMN04487993_102423</name>
</gene>
<keyword evidence="3" id="KW-1185">Reference proteome</keyword>
<keyword evidence="1" id="KW-0732">Signal</keyword>
<evidence type="ECO:0000256" key="1">
    <source>
        <dbReference type="SAM" id="SignalP"/>
    </source>
</evidence>
<dbReference type="RefSeq" id="WP_089850776.1">
    <property type="nucleotide sequence ID" value="NZ_FNEJ01000024.1"/>
</dbReference>
<dbReference type="STRING" id="555512.SAMN04487993_102423"/>
<dbReference type="AlphaFoldDB" id="A0A1G8SER0"/>
<name>A0A1G8SER0_9RHOB</name>
<feature type="chain" id="PRO_5011672755" evidence="1">
    <location>
        <begin position="20"/>
        <end position="465"/>
    </location>
</feature>
<accession>A0A1G8SER0</accession>